<evidence type="ECO:0000256" key="1">
    <source>
        <dbReference type="ARBA" id="ARBA00022723"/>
    </source>
</evidence>
<dbReference type="SUPFAM" id="SSF48452">
    <property type="entry name" value="TPR-like"/>
    <property type="match status" value="2"/>
</dbReference>
<feature type="domain" description="LapB rubredoxin metal binding" evidence="4">
    <location>
        <begin position="354"/>
        <end position="378"/>
    </location>
</feature>
<gene>
    <name evidence="2 5" type="primary">lapB</name>
    <name evidence="5" type="ORF">HQ393_05205</name>
</gene>
<name>A0A7H9BG62_9NEIS</name>
<dbReference type="NCBIfam" id="NF008757">
    <property type="entry name" value="PRK11788.1-5"/>
    <property type="match status" value="1"/>
</dbReference>
<comment type="similarity">
    <text evidence="2">Belongs to the LapB family.</text>
</comment>
<keyword evidence="2 3" id="KW-0812">Transmembrane</keyword>
<dbReference type="GO" id="GO:0005506">
    <property type="term" value="F:iron ion binding"/>
    <property type="evidence" value="ECO:0007669"/>
    <property type="project" value="UniProtKB-UniRule"/>
</dbReference>
<comment type="function">
    <text evidence="2">Modulates cellular lipopolysaccharide (LPS) levels by regulating LpxC, which is involved in lipid A biosynthesis. May act by modulating the proteolytic activity of FtsH towards LpxC. May also coordinate assembly of proteins involved in LPS synthesis at the plasma membrane.</text>
</comment>
<reference evidence="5 6" key="1">
    <citation type="submission" date="2020-07" db="EMBL/GenBank/DDBJ databases">
        <title>Complete genome sequence of Chitinibacter sp. 2T18.</title>
        <authorList>
            <person name="Bae J.-W."/>
            <person name="Choi J.-W."/>
        </authorList>
    </citation>
    <scope>NUCLEOTIDE SEQUENCE [LARGE SCALE GENOMIC DNA]</scope>
    <source>
        <strain evidence="5 6">2T18</strain>
    </source>
</reference>
<dbReference type="AlphaFoldDB" id="A0A7H9BG62"/>
<feature type="binding site" evidence="2">
    <location>
        <position position="359"/>
    </location>
    <ligand>
        <name>Fe cation</name>
        <dbReference type="ChEBI" id="CHEBI:24875"/>
    </ligand>
</feature>
<accession>A0A7H9BG62</accession>
<dbReference type="GO" id="GO:0046890">
    <property type="term" value="P:regulation of lipid biosynthetic process"/>
    <property type="evidence" value="ECO:0007669"/>
    <property type="project" value="UniProtKB-UniRule"/>
</dbReference>
<organism evidence="5 6">
    <name type="scientific">Chitinibacter bivalviorum</name>
    <dbReference type="NCBI Taxonomy" id="2739434"/>
    <lineage>
        <taxon>Bacteria</taxon>
        <taxon>Pseudomonadati</taxon>
        <taxon>Pseudomonadota</taxon>
        <taxon>Betaproteobacteria</taxon>
        <taxon>Neisseriales</taxon>
        <taxon>Chitinibacteraceae</taxon>
        <taxon>Chitinibacter</taxon>
    </lineage>
</organism>
<keyword evidence="2" id="KW-0802">TPR repeat</keyword>
<dbReference type="GO" id="GO:0008653">
    <property type="term" value="P:lipopolysaccharide metabolic process"/>
    <property type="evidence" value="ECO:0007669"/>
    <property type="project" value="InterPro"/>
</dbReference>
<keyword evidence="2" id="KW-0408">Iron</keyword>
<dbReference type="Gene3D" id="1.25.40.10">
    <property type="entry name" value="Tetratricopeptide repeat domain"/>
    <property type="match status" value="2"/>
</dbReference>
<evidence type="ECO:0000313" key="6">
    <source>
        <dbReference type="Proteomes" id="UP000509597"/>
    </source>
</evidence>
<evidence type="ECO:0000256" key="3">
    <source>
        <dbReference type="SAM" id="Phobius"/>
    </source>
</evidence>
<feature type="binding site" evidence="2">
    <location>
        <position position="356"/>
    </location>
    <ligand>
        <name>Fe cation</name>
        <dbReference type="ChEBI" id="CHEBI:24875"/>
    </ligand>
</feature>
<dbReference type="InterPro" id="IPR041166">
    <property type="entry name" value="Rubredoxin_2"/>
</dbReference>
<dbReference type="KEGG" id="chiz:HQ393_05205"/>
<keyword evidence="2" id="KW-0997">Cell inner membrane</keyword>
<feature type="binding site" evidence="2">
    <location>
        <position position="370"/>
    </location>
    <ligand>
        <name>Fe cation</name>
        <dbReference type="ChEBI" id="CHEBI:24875"/>
    </ligand>
</feature>
<sequence length="391" mass="45508">MIEIQYWWFAVLPLFFGLGWLAARVDIKHVIAQSKSLPAAYFKGLNHLLSGETHKAIEVYVDIAKNHQETIELQFTLGHLFRRRGELERAIRMHQKLLARRDLNVAQKEQAQLDLAVDFIKSGLFDRAENLLHELSGTNAARQARIELLAIYQQEHEWQKAIEIAQQLRDESHTYQHEIAQFKCEQAAAALVRNQVDLARGFLDDALNSHRQCVRARLMQGEILFAEDKYKEAVEQWLLIESQDVYYLALVARNILNAYEKLGQISEGIALLMRYLQRYPELDVLDLIYEQLIATQGIEVAHQFVRDRLRESPSMSGLRKLLEAHLLVAPDDQKPEIEMIGKLLHDNTREHSMYYCRECGFKTRQFFWHCPGCNGWETYAPIRGKRRQSAQ</sequence>
<dbReference type="NCBIfam" id="NF008755">
    <property type="entry name" value="PRK11788.1-3"/>
    <property type="match status" value="1"/>
</dbReference>
<feature type="transmembrane region" description="Helical" evidence="3">
    <location>
        <begin position="6"/>
        <end position="25"/>
    </location>
</feature>
<proteinExistence type="inferred from homology"/>
<evidence type="ECO:0000313" key="5">
    <source>
        <dbReference type="EMBL" id="QLG87700.1"/>
    </source>
</evidence>
<keyword evidence="2" id="KW-0677">Repeat</keyword>
<dbReference type="Proteomes" id="UP000509597">
    <property type="component" value="Chromosome"/>
</dbReference>
<dbReference type="RefSeq" id="WP_179357781.1">
    <property type="nucleotide sequence ID" value="NZ_CP058627.1"/>
</dbReference>
<feature type="topological domain" description="Cytoplasmic" evidence="2">
    <location>
        <begin position="24"/>
        <end position="391"/>
    </location>
</feature>
<dbReference type="InterPro" id="IPR011990">
    <property type="entry name" value="TPR-like_helical_dom_sf"/>
</dbReference>
<keyword evidence="6" id="KW-1185">Reference proteome</keyword>
<protein>
    <recommendedName>
        <fullName evidence="2">Lipopolysaccharide assembly protein B</fullName>
    </recommendedName>
</protein>
<dbReference type="GO" id="GO:0009898">
    <property type="term" value="C:cytoplasmic side of plasma membrane"/>
    <property type="evidence" value="ECO:0007669"/>
    <property type="project" value="UniProtKB-UniRule"/>
</dbReference>
<evidence type="ECO:0000259" key="4">
    <source>
        <dbReference type="Pfam" id="PF18073"/>
    </source>
</evidence>
<comment type="subcellular location">
    <subcellularLocation>
        <location evidence="2">Cell inner membrane</location>
        <topology evidence="2">Single-pass membrane protein</topology>
        <orientation evidence="2">Cytoplasmic side</orientation>
    </subcellularLocation>
</comment>
<dbReference type="EMBL" id="CP058627">
    <property type="protein sequence ID" value="QLG87700.1"/>
    <property type="molecule type" value="Genomic_DNA"/>
</dbReference>
<dbReference type="Pfam" id="PF18073">
    <property type="entry name" value="Zn_ribbon_LapB"/>
    <property type="match status" value="1"/>
</dbReference>
<dbReference type="Pfam" id="PF13432">
    <property type="entry name" value="TPR_16"/>
    <property type="match status" value="1"/>
</dbReference>
<evidence type="ECO:0000256" key="2">
    <source>
        <dbReference type="HAMAP-Rule" id="MF_00994"/>
    </source>
</evidence>
<dbReference type="InterPro" id="IPR030865">
    <property type="entry name" value="LapB"/>
</dbReference>
<keyword evidence="1 2" id="KW-0479">Metal-binding</keyword>
<keyword evidence="2" id="KW-1003">Cell membrane</keyword>
<keyword evidence="2 3" id="KW-0472">Membrane</keyword>
<keyword evidence="2 3" id="KW-1133">Transmembrane helix</keyword>
<dbReference type="HAMAP" id="MF_00994">
    <property type="entry name" value="LPS_assembly_LapB"/>
    <property type="match status" value="1"/>
</dbReference>
<feature type="binding site" evidence="2">
    <location>
        <position position="373"/>
    </location>
    <ligand>
        <name>Fe cation</name>
        <dbReference type="ChEBI" id="CHEBI:24875"/>
    </ligand>
</feature>